<dbReference type="PROSITE" id="PS50056">
    <property type="entry name" value="TYR_PHOSPHATASE_2"/>
    <property type="match status" value="1"/>
</dbReference>
<dbReference type="SUPFAM" id="SSF52799">
    <property type="entry name" value="(Phosphotyrosine protein) phosphatases II"/>
    <property type="match status" value="1"/>
</dbReference>
<dbReference type="SUPFAM" id="SSF52821">
    <property type="entry name" value="Rhodanese/Cell cycle control phosphatase"/>
    <property type="match status" value="1"/>
</dbReference>
<evidence type="ECO:0000259" key="5">
    <source>
        <dbReference type="PROSITE" id="PS50056"/>
    </source>
</evidence>
<feature type="compositionally biased region" description="Polar residues" evidence="3">
    <location>
        <begin position="739"/>
        <end position="749"/>
    </location>
</feature>
<feature type="compositionally biased region" description="Low complexity" evidence="3">
    <location>
        <begin position="494"/>
        <end position="506"/>
    </location>
</feature>
<comment type="caution">
    <text evidence="7">The sequence shown here is derived from an EMBL/GenBank/DDBJ whole genome shotgun (WGS) entry which is preliminary data.</text>
</comment>
<feature type="compositionally biased region" description="Polar residues" evidence="3">
    <location>
        <begin position="1410"/>
        <end position="1423"/>
    </location>
</feature>
<feature type="compositionally biased region" description="Low complexity" evidence="3">
    <location>
        <begin position="958"/>
        <end position="968"/>
    </location>
</feature>
<dbReference type="InterPro" id="IPR036873">
    <property type="entry name" value="Rhodanese-like_dom_sf"/>
</dbReference>
<dbReference type="InterPro" id="IPR001763">
    <property type="entry name" value="Rhodanese-like_dom"/>
</dbReference>
<feature type="domain" description="Tyrosine-protein phosphatase" evidence="4">
    <location>
        <begin position="612"/>
        <end position="916"/>
    </location>
</feature>
<feature type="compositionally biased region" description="Low complexity" evidence="3">
    <location>
        <begin position="926"/>
        <end position="947"/>
    </location>
</feature>
<feature type="compositionally biased region" description="Basic and acidic residues" evidence="3">
    <location>
        <begin position="1199"/>
        <end position="1210"/>
    </location>
</feature>
<dbReference type="Gene3D" id="3.40.250.10">
    <property type="entry name" value="Rhodanese-like domain"/>
    <property type="match status" value="1"/>
</dbReference>
<dbReference type="Pfam" id="PF00581">
    <property type="entry name" value="Rhodanese"/>
    <property type="match status" value="1"/>
</dbReference>
<dbReference type="InterPro" id="IPR000242">
    <property type="entry name" value="PTP_cat"/>
</dbReference>
<evidence type="ECO:0000313" key="8">
    <source>
        <dbReference type="Proteomes" id="UP000186601"/>
    </source>
</evidence>
<dbReference type="OrthoDB" id="6058203at2759"/>
<feature type="compositionally biased region" description="Acidic residues" evidence="3">
    <location>
        <begin position="467"/>
        <end position="478"/>
    </location>
</feature>
<feature type="region of interest" description="Disordered" evidence="3">
    <location>
        <begin position="290"/>
        <end position="313"/>
    </location>
</feature>
<sequence length="1483" mass="158025">MDFFTASNEHKVSLPGHLSSPSVAGLPTATKPGDEQVDAFAQAINARYSRSGTVLIPLSPNQAPTRPPPSPAPVSLPCPPPKPFLIAMPPRQPPPTAMPASSSSAAPAPPSAFTPLSPDALPPILADPDTLVLDVRPHNAYALARLPTAVSLSVPSTLLKRPLFSLSKLAQMLSSSSARARFTAWNSAHRILVYDADSQSLNEGGNLLGLMRKFRKEGFQGQVCWVKGGFHAIWRENQELVDRSQWVEDDEDDHVEMSISMSAPAAVGVFASSATLLRTKHLPMSAFTLSSTTTQRPPQTPMSNRADPFSTMSTSLPMAASSTASLPGSSSSTAFSLRLPSRMTTTIPEGRTLLSFPQDPSSMPTPGGVYGVPARPHHNSMPGQQPPTTNVAYNPFFDTIRQNLELGGGRGSGDGIPLNLPRRVRRRIGELPFEWLREIARRSGKISSGSSSSSPSSTTTTSASETEYTDESEDDSDQDMLRDVRGNKDSTRHSSSLSSPSPSPSDDLTKALAMQFYKIELGEQRRLMGVMEHHSKESSVGGPAMTKDGGKGVGLTERSVTYAGSGASTENEGLGGVNMSGSKSEASAAISAVVKAGMFPFSITAGVEKGAKNRYRNIWPFEHARVRLSKARPEDDDYMNASYVQPLGTTKRYIATQGPLPATFTDFWTLCWEQNVHVIVMLTREVESSLVKCGNYWNEGTYGPLKLKLVSTTDTPEQEKKRRDSEMTSGFFNIIPPQATATKIPSSQKPKGKHRSSPPKGEQPSDAGVIRRVFELTHFGYPDAPPRVMTQLQYLEWPDLDVPKDPRGLLKLMREVDDVVEETRGSGERVWGEGPLSNSPRRRHLGSAYRTSPAESSNRKGETGGFIAEDVEVDPVTGIAPHARSNPPVLLHCSAGVGRTGGFIAVDAILDAVRREMRMRKESNTSRSDSPGDASASASARGSGSRSPSDDPMEVDSRASASPSLRPREIAVAPAPAVAVTAAREGGGGEDIGLTMPVSVGGNEVHVPVAGFSSPIPVPMDVDGGGGSGLRVERPKMVMRPSNELINEVRRAQMTRMASSNGVSLAVGGGPARVQVGATAVGPVVGEAPRDPSLVRPGLSTGSGGGSSSRGSTSVSGFSTSGSSRMSSSHTASTTSLGTVATKNSSSESESLDAAQKGSLTTAAMGKSPSSSNDSKSTVRVGTASSGGEGAQPDVEGSEPTRLDTWRSGVRDTHLTDVLMLKQKESSSSPPPEACVSTTTTVDYAIPRRLHDDASPPPLLSTYPEPIRRVIEDMREQRMSLCQSLRQYVFVHRAIIEGALMVVDAEKAREREVREEEERDNETVRGEGSPRTMLLEADTVVQQQQQQQQAAVLMDVVEKTEKSGMPFVYGSGLGIGHGQSLGPAIVLNKGHASSRKDLGSLSDVRMATGDTGNLTGHHGSTPSRAKRLTKELQGPPLPPLASGDVRVVKRPSVKRKQRSSDEEDGSTRLNEMVLGSPPPPGSR</sequence>
<dbReference type="Gene3D" id="3.90.190.10">
    <property type="entry name" value="Protein tyrosine phosphatase superfamily"/>
    <property type="match status" value="2"/>
</dbReference>
<comment type="similarity">
    <text evidence="1">Belongs to the protein-tyrosine phosphatase family. Non-receptor class subfamily.</text>
</comment>
<name>A0A2R6QB65_9APHY</name>
<dbReference type="PROSITE" id="PS50055">
    <property type="entry name" value="TYR_PHOSPHATASE_PTP"/>
    <property type="match status" value="1"/>
</dbReference>
<dbReference type="SMART" id="SM00404">
    <property type="entry name" value="PTPc_motif"/>
    <property type="match status" value="1"/>
</dbReference>
<dbReference type="Proteomes" id="UP000186601">
    <property type="component" value="Unassembled WGS sequence"/>
</dbReference>
<dbReference type="PANTHER" id="PTHR19134">
    <property type="entry name" value="RECEPTOR-TYPE TYROSINE-PROTEIN PHOSPHATASE"/>
    <property type="match status" value="1"/>
</dbReference>
<gene>
    <name evidence="7" type="ORF">PHLCEN_2v3926</name>
</gene>
<dbReference type="EMBL" id="MLYV02000378">
    <property type="protein sequence ID" value="PSS05354.1"/>
    <property type="molecule type" value="Genomic_DNA"/>
</dbReference>
<dbReference type="GO" id="GO:0004725">
    <property type="term" value="F:protein tyrosine phosphatase activity"/>
    <property type="evidence" value="ECO:0007669"/>
    <property type="project" value="UniProtKB-EC"/>
</dbReference>
<feature type="region of interest" description="Disordered" evidence="3">
    <location>
        <begin position="919"/>
        <end position="968"/>
    </location>
</feature>
<feature type="domain" description="Tyrosine specific protein phosphatases" evidence="5">
    <location>
        <begin position="870"/>
        <end position="932"/>
    </location>
</feature>
<dbReference type="PRINTS" id="PR00700">
    <property type="entry name" value="PRTYPHPHTASE"/>
</dbReference>
<dbReference type="InterPro" id="IPR016130">
    <property type="entry name" value="Tyr_Pase_AS"/>
</dbReference>
<reference evidence="7 8" key="1">
    <citation type="submission" date="2018-02" db="EMBL/GenBank/DDBJ databases">
        <title>Genome sequence of the basidiomycete white-rot fungus Phlebia centrifuga.</title>
        <authorList>
            <person name="Granchi Z."/>
            <person name="Peng M."/>
            <person name="de Vries R.P."/>
            <person name="Hilden K."/>
            <person name="Makela M.R."/>
            <person name="Grigoriev I."/>
            <person name="Riley R."/>
        </authorList>
    </citation>
    <scope>NUCLEOTIDE SEQUENCE [LARGE SCALE GENOMIC DNA]</scope>
    <source>
        <strain evidence="7 8">FBCC195</strain>
    </source>
</reference>
<dbReference type="SMART" id="SM00194">
    <property type="entry name" value="PTPc"/>
    <property type="match status" value="1"/>
</dbReference>
<evidence type="ECO:0000256" key="1">
    <source>
        <dbReference type="ARBA" id="ARBA00009649"/>
    </source>
</evidence>
<dbReference type="InterPro" id="IPR050348">
    <property type="entry name" value="Protein-Tyr_Phosphatase"/>
</dbReference>
<feature type="compositionally biased region" description="Basic residues" evidence="3">
    <location>
        <begin position="1448"/>
        <end position="1457"/>
    </location>
</feature>
<evidence type="ECO:0000256" key="3">
    <source>
        <dbReference type="SAM" id="MobiDB-lite"/>
    </source>
</evidence>
<dbReference type="PROSITE" id="PS50206">
    <property type="entry name" value="RHODANESE_3"/>
    <property type="match status" value="1"/>
</dbReference>
<feature type="region of interest" description="Disordered" evidence="3">
    <location>
        <begin position="712"/>
        <end position="767"/>
    </location>
</feature>
<dbReference type="InterPro" id="IPR003595">
    <property type="entry name" value="Tyr_Pase_cat"/>
</dbReference>
<feature type="region of interest" description="Disordered" evidence="3">
    <location>
        <begin position="84"/>
        <end position="114"/>
    </location>
</feature>
<accession>A0A2R6QB65</accession>
<proteinExistence type="inferred from homology"/>
<feature type="compositionally biased region" description="Low complexity" evidence="3">
    <location>
        <begin position="447"/>
        <end position="466"/>
    </location>
</feature>
<feature type="region of interest" description="Disordered" evidence="3">
    <location>
        <begin position="1404"/>
        <end position="1483"/>
    </location>
</feature>
<dbReference type="Pfam" id="PF00102">
    <property type="entry name" value="Y_phosphatase"/>
    <property type="match status" value="3"/>
</dbReference>
<feature type="region of interest" description="Disordered" evidence="3">
    <location>
        <begin position="826"/>
        <end position="866"/>
    </location>
</feature>
<feature type="compositionally biased region" description="Basic and acidic residues" evidence="3">
    <location>
        <begin position="717"/>
        <end position="726"/>
    </location>
</feature>
<feature type="compositionally biased region" description="Low complexity" evidence="3">
    <location>
        <begin position="290"/>
        <end position="303"/>
    </location>
</feature>
<feature type="compositionally biased region" description="Low complexity" evidence="3">
    <location>
        <begin position="1109"/>
        <end position="1139"/>
    </location>
</feature>
<evidence type="ECO:0000259" key="6">
    <source>
        <dbReference type="PROSITE" id="PS50206"/>
    </source>
</evidence>
<dbReference type="InterPro" id="IPR000387">
    <property type="entry name" value="Tyr_Pase_dom"/>
</dbReference>
<dbReference type="InterPro" id="IPR029021">
    <property type="entry name" value="Prot-tyrosine_phosphatase-like"/>
</dbReference>
<feature type="compositionally biased region" description="Basic and acidic residues" evidence="3">
    <location>
        <begin position="479"/>
        <end position="492"/>
    </location>
</feature>
<keyword evidence="8" id="KW-1185">Reference proteome</keyword>
<dbReference type="PANTHER" id="PTHR19134:SF561">
    <property type="entry name" value="PROTEIN TYROSINE PHOSPHATASE 36E, ISOFORM A"/>
    <property type="match status" value="1"/>
</dbReference>
<protein>
    <recommendedName>
        <fullName evidence="2">protein-tyrosine-phosphatase</fullName>
        <ecNumber evidence="2">3.1.3.48</ecNumber>
    </recommendedName>
</protein>
<evidence type="ECO:0000256" key="2">
    <source>
        <dbReference type="ARBA" id="ARBA00013064"/>
    </source>
</evidence>
<evidence type="ECO:0000259" key="4">
    <source>
        <dbReference type="PROSITE" id="PS50055"/>
    </source>
</evidence>
<dbReference type="STRING" id="98765.A0A2R6QB65"/>
<dbReference type="PROSITE" id="PS00383">
    <property type="entry name" value="TYR_PHOSPHATASE_1"/>
    <property type="match status" value="1"/>
</dbReference>
<feature type="region of interest" description="Disordered" evidence="3">
    <location>
        <begin position="1"/>
        <end position="35"/>
    </location>
</feature>
<feature type="region of interest" description="Disordered" evidence="3">
    <location>
        <begin position="443"/>
        <end position="508"/>
    </location>
</feature>
<feature type="domain" description="Rhodanese" evidence="6">
    <location>
        <begin position="126"/>
        <end position="242"/>
    </location>
</feature>
<organism evidence="7 8">
    <name type="scientific">Hermanssonia centrifuga</name>
    <dbReference type="NCBI Taxonomy" id="98765"/>
    <lineage>
        <taxon>Eukaryota</taxon>
        <taxon>Fungi</taxon>
        <taxon>Dikarya</taxon>
        <taxon>Basidiomycota</taxon>
        <taxon>Agaricomycotina</taxon>
        <taxon>Agaricomycetes</taxon>
        <taxon>Polyporales</taxon>
        <taxon>Meruliaceae</taxon>
        <taxon>Hermanssonia</taxon>
    </lineage>
</organism>
<dbReference type="EC" id="3.1.3.48" evidence="2"/>
<evidence type="ECO:0000313" key="7">
    <source>
        <dbReference type="EMBL" id="PSS05354.1"/>
    </source>
</evidence>
<feature type="region of interest" description="Disordered" evidence="3">
    <location>
        <begin position="1083"/>
        <end position="1210"/>
    </location>
</feature>